<evidence type="ECO:0000313" key="2">
    <source>
        <dbReference type="Proteomes" id="UP000422232"/>
    </source>
</evidence>
<dbReference type="InterPro" id="IPR000182">
    <property type="entry name" value="GNAT_dom"/>
</dbReference>
<dbReference type="InterPro" id="IPR041496">
    <property type="entry name" value="YitH/HolE_GNAT"/>
</dbReference>
<evidence type="ECO:0000313" key="1">
    <source>
        <dbReference type="EMBL" id="QGO07166.1"/>
    </source>
</evidence>
<dbReference type="EMBL" id="CP038908">
    <property type="protein sequence ID" value="QGO07166.1"/>
    <property type="molecule type" value="Genomic_DNA"/>
</dbReference>
<dbReference type="PROSITE" id="PS51186">
    <property type="entry name" value="GNAT"/>
    <property type="match status" value="2"/>
</dbReference>
<keyword evidence="2" id="KW-1185">Reference proteome</keyword>
<name>A0A9Q5VFM8_PISSA</name>
<dbReference type="InterPro" id="IPR016181">
    <property type="entry name" value="Acyl_CoA_acyltransferase"/>
</dbReference>
<organism evidence="1 2">
    <name type="scientific">Piscirickettsia salmonis</name>
    <dbReference type="NCBI Taxonomy" id="1238"/>
    <lineage>
        <taxon>Bacteria</taxon>
        <taxon>Pseudomonadati</taxon>
        <taxon>Pseudomonadota</taxon>
        <taxon>Gammaproteobacteria</taxon>
        <taxon>Thiotrichales</taxon>
        <taxon>Piscirickettsiaceae</taxon>
        <taxon>Piscirickettsia</taxon>
    </lineage>
</organism>
<dbReference type="AlphaFoldDB" id="A0A9Q5VFM8"/>
<reference evidence="1 2" key="1">
    <citation type="submission" date="2019-04" db="EMBL/GenBank/DDBJ databases">
        <title>Complete genome sequencing of Piscirickettsia salmonis strain Psal-009.</title>
        <authorList>
            <person name="Schober I."/>
            <person name="Bunk B."/>
            <person name="Sproer C."/>
            <person name="Carril G.P."/>
            <person name="Riedel T."/>
            <person name="Flores-Herrera P.A."/>
            <person name="Nourdin-Galindo G."/>
            <person name="Marshall S.H."/>
            <person name="Overmann J."/>
        </authorList>
    </citation>
    <scope>NUCLEOTIDE SEQUENCE [LARGE SCALE GENOMIC DNA]</scope>
    <source>
        <strain evidence="1 2">Psal-009</strain>
    </source>
</reference>
<sequence length="282" mass="32209">MENYLVSTMTEAEVQIAIDWAKKEGWNPGLNDAKCFYLSDSHGFFKGELNGEIIAVGSAIIYDSSFAFCGLYIVKEGFRGKSYGLPITQARLDYVGDRYVGLDGVLDKIATYEKIGYKEAYCNARFELLQPVYQSTLEKVNIFNITEVPLQQLLDYDQECFPTYREQFLKHWVNQSGAFSYGYMDNNQLQGYIVMRPCYRGYKIGPLFADDFEQAEALFLAVCAQAKSFPIYLDIPLPNKAAQKLVDKYQMKQVFATNRMYRNGQPDINLNKVFGITTFELG</sequence>
<dbReference type="GeneID" id="66739770"/>
<proteinExistence type="predicted"/>
<dbReference type="PANTHER" id="PTHR47237">
    <property type="entry name" value="SLL0310 PROTEIN"/>
    <property type="match status" value="1"/>
</dbReference>
<dbReference type="SUPFAM" id="SSF55729">
    <property type="entry name" value="Acyl-CoA N-acyltransferases (Nat)"/>
    <property type="match status" value="1"/>
</dbReference>
<dbReference type="Proteomes" id="UP000422232">
    <property type="component" value="Chromosome"/>
</dbReference>
<dbReference type="RefSeq" id="WP_016212036.1">
    <property type="nucleotide sequence ID" value="NZ_CP013773.1"/>
</dbReference>
<dbReference type="InterPro" id="IPR052729">
    <property type="entry name" value="Acyl/Acetyltrans_Enzymes"/>
</dbReference>
<dbReference type="Gene3D" id="3.40.630.30">
    <property type="match status" value="1"/>
</dbReference>
<dbReference type="GO" id="GO:0016747">
    <property type="term" value="F:acyltransferase activity, transferring groups other than amino-acyl groups"/>
    <property type="evidence" value="ECO:0007669"/>
    <property type="project" value="InterPro"/>
</dbReference>
<dbReference type="Gene3D" id="3.40.630.90">
    <property type="match status" value="1"/>
</dbReference>
<gene>
    <name evidence="1" type="ORF">Psal009_03105</name>
</gene>
<protein>
    <submittedName>
        <fullName evidence="1">Uncharacterized protein</fullName>
    </submittedName>
</protein>
<dbReference type="Pfam" id="PF18014">
    <property type="entry name" value="Acetyltransf_18"/>
    <property type="match status" value="1"/>
</dbReference>
<accession>A0A9Q5VFM8</accession>
<dbReference type="PANTHER" id="PTHR47237:SF1">
    <property type="entry name" value="SLL0310 PROTEIN"/>
    <property type="match status" value="1"/>
</dbReference>